<feature type="compositionally biased region" description="Low complexity" evidence="6">
    <location>
        <begin position="169"/>
        <end position="193"/>
    </location>
</feature>
<dbReference type="Proteomes" id="UP001501586">
    <property type="component" value="Unassembled WGS sequence"/>
</dbReference>
<feature type="region of interest" description="Disordered" evidence="6">
    <location>
        <begin position="160"/>
        <end position="193"/>
    </location>
</feature>
<comment type="caution">
    <text evidence="9">The sequence shown here is derived from an EMBL/GenBank/DDBJ whole genome shotgun (WGS) entry which is preliminary data.</text>
</comment>
<dbReference type="PANTHER" id="PTHR31566:SF0">
    <property type="entry name" value="CYTOCHROME C BIOGENESIS PROTEIN CCS1, CHLOROPLASTIC"/>
    <property type="match status" value="1"/>
</dbReference>
<evidence type="ECO:0000256" key="3">
    <source>
        <dbReference type="ARBA" id="ARBA00022748"/>
    </source>
</evidence>
<feature type="transmembrane region" description="Helical" evidence="7">
    <location>
        <begin position="108"/>
        <end position="127"/>
    </location>
</feature>
<feature type="domain" description="ResB-like" evidence="8">
    <location>
        <begin position="52"/>
        <end position="551"/>
    </location>
</feature>
<feature type="region of interest" description="Disordered" evidence="6">
    <location>
        <begin position="1"/>
        <end position="25"/>
    </location>
</feature>
<keyword evidence="10" id="KW-1185">Reference proteome</keyword>
<sequence>MTKNPTQQKPGSTAQKGAAGAKTTGTPAVKAAPANIGFLGMLRWAWRQLTTMRVALILLLILALAAIPGSLLPQRIQDPIRVSTFIEENGAWGEFLDRVQLFDVYSSIWFSSVYILLMISLVGCVLPRTNQHWKAMRQDPPRAPRRLSRMPGYQTFRLAVDPDAGTDRPSATAAAGGSGAADSAAGGPGDSAAAGQSLLGRAQQRLKKQGYRTVRLDDHIAAERGYLRETGNLVFHASLLLLVVTMAVGSLFGYSGQRVLVEGDTFTNSLVSYDSFEPGTYFDASRLDDFRLRLNSFESTFDDQATGSQFGQPRSFEADITEFHEGRETRHLLEVNQPIRVGGTGVYLTGNGYAPVFTTRDSQGTVTFSGPVVFIPQPEASGYGSRGVVKVPDAEPDQLGFVGFLLPTAGLNDNGELISRFAELRNPYVVMNVYRGDLGLDDGIPQSVYELEADDMVQVTDASGSPVTLEMAPGETVELPDGLGSITLEGVDRFVALDIRHNPTQGLMLVLSIFLLIGLGLSLFVPRRRMWVRVTDREVEVAALARGEDPRSEHAAKDLALELQD</sequence>
<evidence type="ECO:0000313" key="10">
    <source>
        <dbReference type="Proteomes" id="UP001501586"/>
    </source>
</evidence>
<evidence type="ECO:0000313" key="9">
    <source>
        <dbReference type="EMBL" id="GAA4284716.1"/>
    </source>
</evidence>
<dbReference type="RefSeq" id="WP_236862696.1">
    <property type="nucleotide sequence ID" value="NZ_BAABAZ010000006.1"/>
</dbReference>
<dbReference type="InterPro" id="IPR023494">
    <property type="entry name" value="Cyt_c_bgen_Ccs1/CcsB/ResB"/>
</dbReference>
<feature type="transmembrane region" description="Helical" evidence="7">
    <location>
        <begin position="233"/>
        <end position="254"/>
    </location>
</feature>
<evidence type="ECO:0000256" key="6">
    <source>
        <dbReference type="SAM" id="MobiDB-lite"/>
    </source>
</evidence>
<keyword evidence="4 7" id="KW-1133">Transmembrane helix</keyword>
<accession>A0ABP8ELA1</accession>
<feature type="compositionally biased region" description="Polar residues" evidence="6">
    <location>
        <begin position="1"/>
        <end position="12"/>
    </location>
</feature>
<dbReference type="PANTHER" id="PTHR31566">
    <property type="entry name" value="CYTOCHROME C BIOGENESIS PROTEIN CCS1, CHLOROPLASTIC"/>
    <property type="match status" value="1"/>
</dbReference>
<proteinExistence type="predicted"/>
<feature type="transmembrane region" description="Helical" evidence="7">
    <location>
        <begin position="51"/>
        <end position="71"/>
    </location>
</feature>
<feature type="compositionally biased region" description="Low complexity" evidence="6">
    <location>
        <begin position="13"/>
        <end position="25"/>
    </location>
</feature>
<protein>
    <submittedName>
        <fullName evidence="9">Cytochrome c biogenesis protein ResB</fullName>
    </submittedName>
</protein>
<evidence type="ECO:0000259" key="8">
    <source>
        <dbReference type="Pfam" id="PF05140"/>
    </source>
</evidence>
<dbReference type="EMBL" id="BAABAZ010000006">
    <property type="protein sequence ID" value="GAA4284716.1"/>
    <property type="molecule type" value="Genomic_DNA"/>
</dbReference>
<dbReference type="Pfam" id="PF05140">
    <property type="entry name" value="ResB"/>
    <property type="match status" value="1"/>
</dbReference>
<name>A0ABP8ELA1_9MICO</name>
<keyword evidence="5 7" id="KW-0472">Membrane</keyword>
<comment type="subcellular location">
    <subcellularLocation>
        <location evidence="1">Membrane</location>
        <topology evidence="1">Multi-pass membrane protein</topology>
    </subcellularLocation>
</comment>
<evidence type="ECO:0000256" key="1">
    <source>
        <dbReference type="ARBA" id="ARBA00004141"/>
    </source>
</evidence>
<reference evidence="10" key="1">
    <citation type="journal article" date="2019" name="Int. J. Syst. Evol. Microbiol.">
        <title>The Global Catalogue of Microorganisms (GCM) 10K type strain sequencing project: providing services to taxonomists for standard genome sequencing and annotation.</title>
        <authorList>
            <consortium name="The Broad Institute Genomics Platform"/>
            <consortium name="The Broad Institute Genome Sequencing Center for Infectious Disease"/>
            <person name="Wu L."/>
            <person name="Ma J."/>
        </authorList>
    </citation>
    <scope>NUCLEOTIDE SEQUENCE [LARGE SCALE GENOMIC DNA]</scope>
    <source>
        <strain evidence="10">JCM 17458</strain>
    </source>
</reference>
<evidence type="ECO:0000256" key="7">
    <source>
        <dbReference type="SAM" id="Phobius"/>
    </source>
</evidence>
<keyword evidence="3" id="KW-0201">Cytochrome c-type biogenesis</keyword>
<evidence type="ECO:0000256" key="5">
    <source>
        <dbReference type="ARBA" id="ARBA00023136"/>
    </source>
</evidence>
<gene>
    <name evidence="9" type="ORF">GCM10022261_22470</name>
</gene>
<dbReference type="InterPro" id="IPR007816">
    <property type="entry name" value="ResB-like_domain"/>
</dbReference>
<evidence type="ECO:0000256" key="4">
    <source>
        <dbReference type="ARBA" id="ARBA00022989"/>
    </source>
</evidence>
<evidence type="ECO:0000256" key="2">
    <source>
        <dbReference type="ARBA" id="ARBA00022692"/>
    </source>
</evidence>
<organism evidence="9 10">
    <name type="scientific">Brevibacterium daeguense</name>
    <dbReference type="NCBI Taxonomy" id="909936"/>
    <lineage>
        <taxon>Bacteria</taxon>
        <taxon>Bacillati</taxon>
        <taxon>Actinomycetota</taxon>
        <taxon>Actinomycetes</taxon>
        <taxon>Micrococcales</taxon>
        <taxon>Brevibacteriaceae</taxon>
        <taxon>Brevibacterium</taxon>
    </lineage>
</organism>
<feature type="transmembrane region" description="Helical" evidence="7">
    <location>
        <begin position="506"/>
        <end position="525"/>
    </location>
</feature>
<keyword evidence="2 7" id="KW-0812">Transmembrane</keyword>